<name>A0ABV0NGC8_9TELE</name>
<gene>
    <name evidence="2" type="ORF">GOODEAATRI_000421</name>
</gene>
<keyword evidence="3" id="KW-1185">Reference proteome</keyword>
<reference evidence="2 3" key="1">
    <citation type="submission" date="2021-06" db="EMBL/GenBank/DDBJ databases">
        <authorList>
            <person name="Palmer J.M."/>
        </authorList>
    </citation>
    <scope>NUCLEOTIDE SEQUENCE [LARGE SCALE GENOMIC DNA]</scope>
    <source>
        <strain evidence="2 3">GA_2019</strain>
        <tissue evidence="2">Muscle</tissue>
    </source>
</reference>
<dbReference type="Proteomes" id="UP001476798">
    <property type="component" value="Unassembled WGS sequence"/>
</dbReference>
<evidence type="ECO:0000313" key="2">
    <source>
        <dbReference type="EMBL" id="MEQ2170453.1"/>
    </source>
</evidence>
<protein>
    <submittedName>
        <fullName evidence="2">Uncharacterized protein</fullName>
    </submittedName>
</protein>
<feature type="region of interest" description="Disordered" evidence="1">
    <location>
        <begin position="51"/>
        <end position="83"/>
    </location>
</feature>
<evidence type="ECO:0000313" key="3">
    <source>
        <dbReference type="Proteomes" id="UP001476798"/>
    </source>
</evidence>
<evidence type="ECO:0000256" key="1">
    <source>
        <dbReference type="SAM" id="MobiDB-lite"/>
    </source>
</evidence>
<dbReference type="EMBL" id="JAHRIO010039992">
    <property type="protein sequence ID" value="MEQ2170453.1"/>
    <property type="molecule type" value="Genomic_DNA"/>
</dbReference>
<proteinExistence type="predicted"/>
<sequence>MHRCVRTAGRDGKATRSVTTLHQAAAGSISGVAPVKPLLSLRSDMSAAELRADGKAATPDSDLNDEPLLLPSEATDREGTPNKLYGKSTHISVLLGHKAAGSALAGVHFKWKQTCRRWDRWQESQAEN</sequence>
<organism evidence="2 3">
    <name type="scientific">Goodea atripinnis</name>
    <dbReference type="NCBI Taxonomy" id="208336"/>
    <lineage>
        <taxon>Eukaryota</taxon>
        <taxon>Metazoa</taxon>
        <taxon>Chordata</taxon>
        <taxon>Craniata</taxon>
        <taxon>Vertebrata</taxon>
        <taxon>Euteleostomi</taxon>
        <taxon>Actinopterygii</taxon>
        <taxon>Neopterygii</taxon>
        <taxon>Teleostei</taxon>
        <taxon>Neoteleostei</taxon>
        <taxon>Acanthomorphata</taxon>
        <taxon>Ovalentaria</taxon>
        <taxon>Atherinomorphae</taxon>
        <taxon>Cyprinodontiformes</taxon>
        <taxon>Goodeidae</taxon>
        <taxon>Goodea</taxon>
    </lineage>
</organism>
<comment type="caution">
    <text evidence="2">The sequence shown here is derived from an EMBL/GenBank/DDBJ whole genome shotgun (WGS) entry which is preliminary data.</text>
</comment>
<accession>A0ABV0NGC8</accession>